<evidence type="ECO:0000256" key="1">
    <source>
        <dbReference type="SAM" id="Phobius"/>
    </source>
</evidence>
<keyword evidence="3" id="KW-0808">Transferase</keyword>
<dbReference type="OrthoDB" id="5819582at2759"/>
<proteinExistence type="predicted"/>
<keyword evidence="3" id="KW-0012">Acyltransferase</keyword>
<accession>A0A9P9JBL6</accession>
<dbReference type="InterPro" id="IPR050879">
    <property type="entry name" value="Acyltransferase_3"/>
</dbReference>
<sequence>MRPHPSSTIALSPEEWVCLLDSRSDSDSHSPVLELPPIQHIQFTRWESLAARLTWFLVPRFLQSRIIREPIHPAKPGPTAYLDGIRAIAALIVYFFHFSYQSFGLTAVSIFFIISSYALSYKPIKNMRSGNVRDFSTGLSSMSRDIATSPIYFKGFRELHTPRLPTAYEQWVEWARTVYEAFRVFSWEHWAEFRKYDLHLWTIPYEFRCSLFLFLILMGTARLRSRYRLTTHAFVMCFTYAHSRGAHVSAPALPLEERGKGIFWHLMGVLALYLMCQPQDSGEITPGWVYLTSLIPDWWDAVKCRYWQGVGSVLFVLTVGHSAWWQRVFNSSFAQYFGKISFSLYLMHGPVTKVIGYHFQKRAWDITGVEGNSYVFGFYLGAIFCVPTVIWFADVFWRAVDIPTMKFARWVKKKAIRAD</sequence>
<dbReference type="AlphaFoldDB" id="A0A9P9JBL6"/>
<keyword evidence="1" id="KW-0812">Transmembrane</keyword>
<dbReference type="EMBL" id="JAGMUV010000006">
    <property type="protein sequence ID" value="KAH7153550.1"/>
    <property type="molecule type" value="Genomic_DNA"/>
</dbReference>
<feature type="transmembrane region" description="Helical" evidence="1">
    <location>
        <begin position="103"/>
        <end position="121"/>
    </location>
</feature>
<keyword evidence="1" id="KW-1133">Transmembrane helix</keyword>
<protein>
    <submittedName>
        <fullName evidence="3">Acyltransferase family-domain-containing protein</fullName>
    </submittedName>
</protein>
<feature type="transmembrane region" description="Helical" evidence="1">
    <location>
        <begin position="376"/>
        <end position="397"/>
    </location>
</feature>
<dbReference type="InterPro" id="IPR002656">
    <property type="entry name" value="Acyl_transf_3_dom"/>
</dbReference>
<organism evidence="3 4">
    <name type="scientific">Dactylonectria macrodidyma</name>
    <dbReference type="NCBI Taxonomy" id="307937"/>
    <lineage>
        <taxon>Eukaryota</taxon>
        <taxon>Fungi</taxon>
        <taxon>Dikarya</taxon>
        <taxon>Ascomycota</taxon>
        <taxon>Pezizomycotina</taxon>
        <taxon>Sordariomycetes</taxon>
        <taxon>Hypocreomycetidae</taxon>
        <taxon>Hypocreales</taxon>
        <taxon>Nectriaceae</taxon>
        <taxon>Dactylonectria</taxon>
    </lineage>
</organism>
<feature type="transmembrane region" description="Helical" evidence="1">
    <location>
        <begin position="306"/>
        <end position="324"/>
    </location>
</feature>
<reference evidence="3" key="1">
    <citation type="journal article" date="2021" name="Nat. Commun.">
        <title>Genetic determinants of endophytism in the Arabidopsis root mycobiome.</title>
        <authorList>
            <person name="Mesny F."/>
            <person name="Miyauchi S."/>
            <person name="Thiergart T."/>
            <person name="Pickel B."/>
            <person name="Atanasova L."/>
            <person name="Karlsson M."/>
            <person name="Huettel B."/>
            <person name="Barry K.W."/>
            <person name="Haridas S."/>
            <person name="Chen C."/>
            <person name="Bauer D."/>
            <person name="Andreopoulos W."/>
            <person name="Pangilinan J."/>
            <person name="LaButti K."/>
            <person name="Riley R."/>
            <person name="Lipzen A."/>
            <person name="Clum A."/>
            <person name="Drula E."/>
            <person name="Henrissat B."/>
            <person name="Kohler A."/>
            <person name="Grigoriev I.V."/>
            <person name="Martin F.M."/>
            <person name="Hacquard S."/>
        </authorList>
    </citation>
    <scope>NUCLEOTIDE SEQUENCE</scope>
    <source>
        <strain evidence="3">MPI-CAGE-AT-0147</strain>
    </source>
</reference>
<dbReference type="Proteomes" id="UP000738349">
    <property type="component" value="Unassembled WGS sequence"/>
</dbReference>
<evidence type="ECO:0000313" key="4">
    <source>
        <dbReference type="Proteomes" id="UP000738349"/>
    </source>
</evidence>
<name>A0A9P9JBL6_9HYPO</name>
<evidence type="ECO:0000259" key="2">
    <source>
        <dbReference type="Pfam" id="PF01757"/>
    </source>
</evidence>
<gene>
    <name evidence="3" type="ORF">EDB81DRAFT_841725</name>
</gene>
<feature type="domain" description="Acyltransferase 3" evidence="2">
    <location>
        <begin position="80"/>
        <end position="391"/>
    </location>
</feature>
<dbReference type="GO" id="GO:0016747">
    <property type="term" value="F:acyltransferase activity, transferring groups other than amino-acyl groups"/>
    <property type="evidence" value="ECO:0007669"/>
    <property type="project" value="InterPro"/>
</dbReference>
<evidence type="ECO:0000313" key="3">
    <source>
        <dbReference type="EMBL" id="KAH7153550.1"/>
    </source>
</evidence>
<feature type="transmembrane region" description="Helical" evidence="1">
    <location>
        <begin position="336"/>
        <end position="356"/>
    </location>
</feature>
<keyword evidence="4" id="KW-1185">Reference proteome</keyword>
<comment type="caution">
    <text evidence="3">The sequence shown here is derived from an EMBL/GenBank/DDBJ whole genome shotgun (WGS) entry which is preliminary data.</text>
</comment>
<dbReference type="Pfam" id="PF01757">
    <property type="entry name" value="Acyl_transf_3"/>
    <property type="match status" value="1"/>
</dbReference>
<dbReference type="PANTHER" id="PTHR23028">
    <property type="entry name" value="ACETYLTRANSFERASE"/>
    <property type="match status" value="1"/>
</dbReference>
<dbReference type="PANTHER" id="PTHR23028:SF134">
    <property type="entry name" value="PUTATIVE (AFU_ORTHOLOGUE AFUA_4G08520)-RELATED"/>
    <property type="match status" value="1"/>
</dbReference>
<keyword evidence="1" id="KW-0472">Membrane</keyword>